<reference evidence="1" key="2">
    <citation type="submission" date="2022-08" db="EMBL/GenBank/DDBJ databases">
        <authorList>
            <person name="Poehlein A."/>
            <person name="Guzman J."/>
            <person name="Daniel R."/>
            <person name="Vilcinskas A."/>
        </authorList>
    </citation>
    <scope>NUCLEOTIDE SEQUENCE</scope>
    <source>
        <strain evidence="1">G314FT</strain>
    </source>
</reference>
<protein>
    <recommendedName>
        <fullName evidence="3">Nudix hydrolase domain-containing protein</fullName>
    </recommendedName>
</protein>
<gene>
    <name evidence="1" type="ORF">G314FT_12560</name>
</gene>
<dbReference type="EMBL" id="CP102451">
    <property type="protein sequence ID" value="UUV99097.1"/>
    <property type="molecule type" value="Genomic_DNA"/>
</dbReference>
<name>A0ABY5NZZ2_9ENTE</name>
<sequence length="131" mass="15560">MNYSTDNQQFRIVIWIEHNDHCLVTTNKDGDKHLLEVQPEFAETTLEAIERYGKDILDLSFETIEYVDIVEQTTHQHFEQTETLFLYRAVISEQEVLPKLTQSQIIFWLPIEKVRQNVSINFLSKFTKVKK</sequence>
<evidence type="ECO:0000313" key="1">
    <source>
        <dbReference type="EMBL" id="UUV99097.1"/>
    </source>
</evidence>
<evidence type="ECO:0000313" key="2">
    <source>
        <dbReference type="Proteomes" id="UP001058273"/>
    </source>
</evidence>
<organism evidence="1 2">
    <name type="scientific">Vagococcus luciliae</name>
    <dbReference type="NCBI Taxonomy" id="2920380"/>
    <lineage>
        <taxon>Bacteria</taxon>
        <taxon>Bacillati</taxon>
        <taxon>Bacillota</taxon>
        <taxon>Bacilli</taxon>
        <taxon>Lactobacillales</taxon>
        <taxon>Enterococcaceae</taxon>
        <taxon>Vagococcus</taxon>
    </lineage>
</organism>
<keyword evidence="2" id="KW-1185">Reference proteome</keyword>
<dbReference type="Proteomes" id="UP001058273">
    <property type="component" value="Chromosome"/>
</dbReference>
<accession>A0ABY5NZZ2</accession>
<dbReference type="RefSeq" id="WP_257699544.1">
    <property type="nucleotide sequence ID" value="NZ_CP102451.1"/>
</dbReference>
<proteinExistence type="predicted"/>
<reference evidence="1" key="1">
    <citation type="submission" date="2022-08" db="EMBL/GenBank/DDBJ databases">
        <title>Genome sequence of Vagococcus luciliae DSM 112651.</title>
        <authorList>
            <person name="Juan G."/>
            <person name="Anja P."/>
            <person name="Rolf D."/>
            <person name="Kampfer P."/>
            <person name="Vilcinskas A."/>
        </authorList>
    </citation>
    <scope>NUCLEOTIDE SEQUENCE</scope>
    <source>
        <strain evidence="1">G314FT</strain>
    </source>
</reference>
<evidence type="ECO:0008006" key="3">
    <source>
        <dbReference type="Google" id="ProtNLM"/>
    </source>
</evidence>